<dbReference type="Pfam" id="PF03909">
    <property type="entry name" value="BSD"/>
    <property type="match status" value="1"/>
</dbReference>
<evidence type="ECO:0000256" key="2">
    <source>
        <dbReference type="ARBA" id="ARBA00009448"/>
    </source>
</evidence>
<evidence type="ECO:0000256" key="4">
    <source>
        <dbReference type="ARBA" id="ARBA00023015"/>
    </source>
</evidence>
<dbReference type="InterPro" id="IPR005607">
    <property type="entry name" value="BSD_dom"/>
</dbReference>
<dbReference type="Gene3D" id="6.10.140.1200">
    <property type="match status" value="1"/>
</dbReference>
<evidence type="ECO:0000313" key="8">
    <source>
        <dbReference type="EMBL" id="CAL57820.1"/>
    </source>
</evidence>
<protein>
    <submittedName>
        <fullName evidence="8">BSD</fullName>
    </submittedName>
    <submittedName>
        <fullName evidence="9">Transcription factor-related</fullName>
    </submittedName>
</protein>
<sequence length="583" mass="64152">MASTSEDVLHRCACASTVAGAKAQGEAIMRATTLSWQPLDDDNFTGAKVVRLLAVTAHQRNKPGSATASLRLVPENDAKRALVLAFSSESDRDALSDAIKMQIKKLEEEARGAPTAAELAARKELLKKNVEIAQLYEETVKTGVISDEDFWEARRNLFTDVVARRATGQKIGIENTLDGDLKGARDGMSDTVTCNLTNEKMHRIFAERPSVRQAFLDNVPKKMTEREFWTRFLRSEYFKQMRAGAPPQGEEEAADLALFSRKPLDADTRKAQIKTITPTLNLKAEEDEALGDGYGLLRDGSRDTRRPKEAGPLPEVFAELNHHAAVVLRGQPQANIVDARSAAIAARDHEQSAEGAKIGVEEPNYLIDDLVAPPPPASMKELNISDSHQYFSSIVNDMAAKRTSKSSKAVIEPFKAAVTSALNALTHPEKRHKCAMEPVVASEVLTEVTKSLAKVEDLNAQFASHQSFSSAEDSEPIPSSVDVQLSRSALTGGELLRQFWMSTPMVTSVRWEKATKVSKSIETLYDTLEKLKGSLAPVHRHITSQRLRPLLSAFDSALTFYDDEKTRRPQAFADFEKAQAQVA</sequence>
<evidence type="ECO:0000256" key="1">
    <source>
        <dbReference type="ARBA" id="ARBA00004123"/>
    </source>
</evidence>
<dbReference type="EMBL" id="CAID01000017">
    <property type="protein sequence ID" value="CAL57820.1"/>
    <property type="molecule type" value="Genomic_DNA"/>
</dbReference>
<keyword evidence="3" id="KW-0677">Repeat</keyword>
<comment type="subcellular location">
    <subcellularLocation>
        <location evidence="1">Nucleus</location>
    </subcellularLocation>
</comment>
<dbReference type="PROSITE" id="PS50858">
    <property type="entry name" value="BSD"/>
    <property type="match status" value="1"/>
</dbReference>
<dbReference type="OrthoDB" id="360521at2759"/>
<gene>
    <name evidence="9" type="ORF">BE221DRAFT_77213</name>
    <name evidence="8" type="ORF">OT_ostta17g00850</name>
</gene>
<reference evidence="8 10" key="1">
    <citation type="journal article" date="2006" name="Proc. Natl. Acad. Sci. U.S.A.">
        <title>Genome analysis of the smallest free-living eukaryote Ostreococcus tauri unveils many unique features.</title>
        <authorList>
            <person name="Derelle E."/>
            <person name="Ferraz C."/>
            <person name="Rombauts S."/>
            <person name="Rouze P."/>
            <person name="Worden A.Z."/>
            <person name="Robbens S."/>
            <person name="Partensky F."/>
            <person name="Degroeve S."/>
            <person name="Echeynie S."/>
            <person name="Cooke R."/>
            <person name="Saeys Y."/>
            <person name="Wuyts J."/>
            <person name="Jabbari K."/>
            <person name="Bowler C."/>
            <person name="Panaud O."/>
            <person name="Piegu B."/>
            <person name="Ball S.G."/>
            <person name="Ral J.-P."/>
            <person name="Bouget F.-Y."/>
            <person name="Piganeau G."/>
            <person name="De Baets B."/>
            <person name="Picard A."/>
            <person name="Delseny M."/>
            <person name="Demaille J."/>
            <person name="Van de Peer Y."/>
            <person name="Moreau H."/>
        </authorList>
    </citation>
    <scope>NUCLEOTIDE SEQUENCE [LARGE SCALE GENOMIC DNA]</scope>
    <source>
        <strain evidence="8 10">OTTH0595</strain>
    </source>
</reference>
<dbReference type="STRING" id="70448.Q00TJ6"/>
<dbReference type="Proteomes" id="UP000009170">
    <property type="component" value="Unassembled WGS sequence"/>
</dbReference>
<dbReference type="Pfam" id="PF08567">
    <property type="entry name" value="PH_TFIIH"/>
    <property type="match status" value="1"/>
</dbReference>
<accession>Q00TJ6</accession>
<dbReference type="FunCoup" id="Q00TJ6">
    <property type="interactions" value="1783"/>
</dbReference>
<dbReference type="InterPro" id="IPR035925">
    <property type="entry name" value="BSD_dom_sf"/>
</dbReference>
<comment type="similarity">
    <text evidence="2">Belongs to the TFB1 family.</text>
</comment>
<dbReference type="RefSeq" id="XP_003083853.1">
    <property type="nucleotide sequence ID" value="XM_003083805.1"/>
</dbReference>
<dbReference type="KEGG" id="ota:OT_ostta17g00850"/>
<reference evidence="8" key="2">
    <citation type="journal article" date="2014" name="BMC Genomics">
        <title>An improved genome of the model marine alga Ostreococcus tauri unfolds by assessing Illumina de novo assemblies.</title>
        <authorList>
            <person name="Blanc-Mathieu R."/>
            <person name="Verhelst B."/>
            <person name="Derelle E."/>
            <person name="Rombauts S."/>
            <person name="Bouget F.Y."/>
            <person name="Carre I."/>
            <person name="Chateau A."/>
            <person name="Eyre-Walker A."/>
            <person name="Grimsley N."/>
            <person name="Moreau H."/>
            <person name="Piegu B."/>
            <person name="Rivals E."/>
            <person name="Schackwitz W."/>
            <person name="Van de Peer Y."/>
            <person name="Piganeau G."/>
        </authorList>
    </citation>
    <scope>NUCLEOTIDE SEQUENCE</scope>
    <source>
        <strain evidence="8">RCC4221</strain>
    </source>
</reference>
<dbReference type="SUPFAM" id="SSF140383">
    <property type="entry name" value="BSD domain-like"/>
    <property type="match status" value="2"/>
</dbReference>
<proteinExistence type="inferred from homology"/>
<reference evidence="9" key="3">
    <citation type="submission" date="2017-04" db="EMBL/GenBank/DDBJ databases">
        <title>Population genomics of picophytoplankton unveils novel chromosome hypervariability.</title>
        <authorList>
            <consortium name="DOE Joint Genome Institute"/>
            <person name="Blanc-Mathieu R."/>
            <person name="Krasovec M."/>
            <person name="Hebrard M."/>
            <person name="Yau S."/>
            <person name="Desgranges E."/>
            <person name="Martin J."/>
            <person name="Schackwitz W."/>
            <person name="Kuo A."/>
            <person name="Salin G."/>
            <person name="Donnadieu C."/>
            <person name="Desdevises Y."/>
            <person name="Sanchez-Ferandin S."/>
            <person name="Moreau H."/>
            <person name="Rivals E."/>
            <person name="Grigoriev I.V."/>
            <person name="Grimsley N."/>
            <person name="Eyre-Walker A."/>
            <person name="Piganeau G."/>
        </authorList>
    </citation>
    <scope>NUCLEOTIDE SEQUENCE [LARGE SCALE GENOMIC DNA]</scope>
    <source>
        <strain evidence="9">RCC 1115</strain>
    </source>
</reference>
<organism evidence="8 10">
    <name type="scientific">Ostreococcus tauri</name>
    <name type="common">Marine green alga</name>
    <dbReference type="NCBI Taxonomy" id="70448"/>
    <lineage>
        <taxon>Eukaryota</taxon>
        <taxon>Viridiplantae</taxon>
        <taxon>Chlorophyta</taxon>
        <taxon>Mamiellophyceae</taxon>
        <taxon>Mamiellales</taxon>
        <taxon>Bathycoccaceae</taxon>
        <taxon>Ostreococcus</taxon>
    </lineage>
</organism>
<keyword evidence="5" id="KW-0804">Transcription</keyword>
<dbReference type="InterPro" id="IPR027079">
    <property type="entry name" value="Tfb1/GTF2H1"/>
</dbReference>
<evidence type="ECO:0000313" key="9">
    <source>
        <dbReference type="EMBL" id="OUS45354.1"/>
    </source>
</evidence>
<keyword evidence="4" id="KW-0805">Transcription regulation</keyword>
<evidence type="ECO:0000256" key="3">
    <source>
        <dbReference type="ARBA" id="ARBA00022737"/>
    </source>
</evidence>
<evidence type="ECO:0000313" key="10">
    <source>
        <dbReference type="Proteomes" id="UP000009170"/>
    </source>
</evidence>
<evidence type="ECO:0000259" key="7">
    <source>
        <dbReference type="PROSITE" id="PS50858"/>
    </source>
</evidence>
<evidence type="ECO:0000256" key="5">
    <source>
        <dbReference type="ARBA" id="ARBA00023163"/>
    </source>
</evidence>
<dbReference type="GO" id="GO:0006351">
    <property type="term" value="P:DNA-templated transcription"/>
    <property type="evidence" value="ECO:0007669"/>
    <property type="project" value="InterPro"/>
</dbReference>
<evidence type="ECO:0000256" key="6">
    <source>
        <dbReference type="ARBA" id="ARBA00023242"/>
    </source>
</evidence>
<name>Q00TJ6_OSTTA</name>
<dbReference type="GO" id="GO:0000439">
    <property type="term" value="C:transcription factor TFIIH core complex"/>
    <property type="evidence" value="ECO:0007669"/>
    <property type="project" value="InterPro"/>
</dbReference>
<dbReference type="PANTHER" id="PTHR12856">
    <property type="entry name" value="TRANSCRIPTION INITIATION FACTOR IIH-RELATED"/>
    <property type="match status" value="1"/>
</dbReference>
<keyword evidence="10" id="KW-1185">Reference proteome</keyword>
<keyword evidence="6" id="KW-0539">Nucleus</keyword>
<dbReference type="OMA" id="PHEMTEQ"/>
<dbReference type="InParanoid" id="Q00TJ6"/>
<feature type="domain" description="BSD" evidence="7">
    <location>
        <begin position="188"/>
        <end position="240"/>
    </location>
</feature>
<accession>A0A454XUE3</accession>
<dbReference type="InterPro" id="IPR013876">
    <property type="entry name" value="TFIIH_BTF_p62_N"/>
</dbReference>
<accession>A0A1Y5IAV7</accession>
<dbReference type="Proteomes" id="UP000195557">
    <property type="component" value="Unassembled WGS sequence"/>
</dbReference>
<dbReference type="EMBL" id="KZ155790">
    <property type="protein sequence ID" value="OUS45354.1"/>
    <property type="molecule type" value="Genomic_DNA"/>
</dbReference>
<dbReference type="GO" id="GO:0006289">
    <property type="term" value="P:nucleotide-excision repair"/>
    <property type="evidence" value="ECO:0007669"/>
    <property type="project" value="InterPro"/>
</dbReference>
<dbReference type="SMART" id="SM00751">
    <property type="entry name" value="BSD"/>
    <property type="match status" value="2"/>
</dbReference>
<dbReference type="GeneID" id="9831273"/>
<dbReference type="AlphaFoldDB" id="Q00TJ6"/>